<name>A0ABV2AQU7_9EUKA</name>
<dbReference type="Proteomes" id="UP001439008">
    <property type="component" value="Unassembled WGS sequence"/>
</dbReference>
<dbReference type="Gene3D" id="1.25.40.1010">
    <property type="match status" value="1"/>
</dbReference>
<gene>
    <name evidence="1" type="ORF">MHBO_003553</name>
</gene>
<dbReference type="EMBL" id="JBDODL010002118">
    <property type="protein sequence ID" value="MES1922036.1"/>
    <property type="molecule type" value="Genomic_DNA"/>
</dbReference>
<sequence>DNFGIENAEKLLKILQKSRKNDIEIWILSILVHLRQNKIFLAIRAFNKANEIDNSSFKLWHPTVKLSKTLLNLVKTTENEDELAILKEFAEKNMPKNIEDFARKNVEKISSVKMLVEAIKCQRILNLELNFDKVKISEKEEKEIEDGFSYISYLYEDQKEFLNSIKSILDQ</sequence>
<evidence type="ECO:0000313" key="1">
    <source>
        <dbReference type="EMBL" id="MES1922036.1"/>
    </source>
</evidence>
<organism evidence="1 2">
    <name type="scientific">Bonamia ostreae</name>
    <dbReference type="NCBI Taxonomy" id="126728"/>
    <lineage>
        <taxon>Eukaryota</taxon>
        <taxon>Sar</taxon>
        <taxon>Rhizaria</taxon>
        <taxon>Endomyxa</taxon>
        <taxon>Ascetosporea</taxon>
        <taxon>Haplosporida</taxon>
        <taxon>Bonamia</taxon>
    </lineage>
</organism>
<evidence type="ECO:0000313" key="2">
    <source>
        <dbReference type="Proteomes" id="UP001439008"/>
    </source>
</evidence>
<keyword evidence="2" id="KW-1185">Reference proteome</keyword>
<feature type="non-terminal residue" evidence="1">
    <location>
        <position position="1"/>
    </location>
</feature>
<accession>A0ABV2AQU7</accession>
<reference evidence="1 2" key="1">
    <citation type="journal article" date="2024" name="BMC Biol.">
        <title>Comparative genomics of Ascetosporea gives new insight into the evolutionary basis for animal parasitism in Rhizaria.</title>
        <authorList>
            <person name="Hiltunen Thoren M."/>
            <person name="Onut-Brannstrom I."/>
            <person name="Alfjorden A."/>
            <person name="Peckova H."/>
            <person name="Swords F."/>
            <person name="Hooper C."/>
            <person name="Holzer A.S."/>
            <person name="Bass D."/>
            <person name="Burki F."/>
        </authorList>
    </citation>
    <scope>NUCLEOTIDE SEQUENCE [LARGE SCALE GENOMIC DNA]</scope>
    <source>
        <strain evidence="1">20-A016</strain>
    </source>
</reference>
<protein>
    <submittedName>
        <fullName evidence="1">Uncharacterized protein</fullName>
    </submittedName>
</protein>
<comment type="caution">
    <text evidence="1">The sequence shown here is derived from an EMBL/GenBank/DDBJ whole genome shotgun (WGS) entry which is preliminary data.</text>
</comment>
<proteinExistence type="predicted"/>